<accession>A0A1D1Z532</accession>
<sequence>LLLLLLHLITMEALRALSNDSFSYSWRINIKPTSFDALDDALSLSFDALDGDPFIEIDPRLASLRWATVDAAHDFDFGQLPSGAHSPNLAHADQIFSDGLILPLHLATPPRLHQSAPVPEPPRSSSSSS</sequence>
<feature type="chain" id="PRO_5008900727" evidence="1">
    <location>
        <begin position="17"/>
        <end position="129"/>
    </location>
</feature>
<name>A0A1D1Z532_9ARAE</name>
<keyword evidence="2" id="KW-0808">Transferase</keyword>
<keyword evidence="1" id="KW-0732">Signal</keyword>
<evidence type="ECO:0000313" key="2">
    <source>
        <dbReference type="EMBL" id="JAT61986.1"/>
    </source>
</evidence>
<gene>
    <name evidence="2" type="primary">MAKR6</name>
    <name evidence="2" type="ORF">g.18520</name>
</gene>
<keyword evidence="2" id="KW-0418">Kinase</keyword>
<proteinExistence type="predicted"/>
<protein>
    <submittedName>
        <fullName evidence="2">Putative membrane-associated kinase regulator 6</fullName>
    </submittedName>
</protein>
<feature type="signal peptide" evidence="1">
    <location>
        <begin position="1"/>
        <end position="16"/>
    </location>
</feature>
<organism evidence="2">
    <name type="scientific">Anthurium amnicola</name>
    <dbReference type="NCBI Taxonomy" id="1678845"/>
    <lineage>
        <taxon>Eukaryota</taxon>
        <taxon>Viridiplantae</taxon>
        <taxon>Streptophyta</taxon>
        <taxon>Embryophyta</taxon>
        <taxon>Tracheophyta</taxon>
        <taxon>Spermatophyta</taxon>
        <taxon>Magnoliopsida</taxon>
        <taxon>Liliopsida</taxon>
        <taxon>Araceae</taxon>
        <taxon>Pothoideae</taxon>
        <taxon>Potheae</taxon>
        <taxon>Anthurium</taxon>
    </lineage>
</organism>
<dbReference type="EMBL" id="GDJX01005950">
    <property type="protein sequence ID" value="JAT61986.1"/>
    <property type="molecule type" value="Transcribed_RNA"/>
</dbReference>
<feature type="non-terminal residue" evidence="2">
    <location>
        <position position="1"/>
    </location>
</feature>
<dbReference type="PANTHER" id="PTHR34576:SF2">
    <property type="entry name" value="MEMBRANE-ASSOCIATED KINASE REGULATOR 6-RELATED"/>
    <property type="match status" value="1"/>
</dbReference>
<evidence type="ECO:0000256" key="1">
    <source>
        <dbReference type="SAM" id="SignalP"/>
    </source>
</evidence>
<dbReference type="GO" id="GO:0016301">
    <property type="term" value="F:kinase activity"/>
    <property type="evidence" value="ECO:0007669"/>
    <property type="project" value="UniProtKB-KW"/>
</dbReference>
<dbReference type="PANTHER" id="PTHR34576">
    <property type="entry name" value="MEMBRANE-ASSOCIATED KINASE REGULATOR 6-RELATED"/>
    <property type="match status" value="1"/>
</dbReference>
<feature type="non-terminal residue" evidence="2">
    <location>
        <position position="129"/>
    </location>
</feature>
<dbReference type="AlphaFoldDB" id="A0A1D1Z532"/>
<reference evidence="2" key="1">
    <citation type="submission" date="2015-07" db="EMBL/GenBank/DDBJ databases">
        <title>Transcriptome Assembly of Anthurium amnicola.</title>
        <authorList>
            <person name="Suzuki J."/>
        </authorList>
    </citation>
    <scope>NUCLEOTIDE SEQUENCE</scope>
</reference>
<dbReference type="InterPro" id="IPR044699">
    <property type="entry name" value="MAKR6"/>
</dbReference>